<organism evidence="1">
    <name type="scientific">viral metagenome</name>
    <dbReference type="NCBI Taxonomy" id="1070528"/>
    <lineage>
        <taxon>unclassified sequences</taxon>
        <taxon>metagenomes</taxon>
        <taxon>organismal metagenomes</taxon>
    </lineage>
</organism>
<reference evidence="1" key="1">
    <citation type="submission" date="2020-03" db="EMBL/GenBank/DDBJ databases">
        <title>The deep terrestrial virosphere.</title>
        <authorList>
            <person name="Holmfeldt K."/>
            <person name="Nilsson E."/>
            <person name="Simone D."/>
            <person name="Lopez-Fernandez M."/>
            <person name="Wu X."/>
            <person name="de Brujin I."/>
            <person name="Lundin D."/>
            <person name="Andersson A."/>
            <person name="Bertilsson S."/>
            <person name="Dopson M."/>
        </authorList>
    </citation>
    <scope>NUCLEOTIDE SEQUENCE</scope>
    <source>
        <strain evidence="1">MM415B01381</strain>
    </source>
</reference>
<gene>
    <name evidence="1" type="ORF">MM415B01381_0016</name>
</gene>
<dbReference type="AlphaFoldDB" id="A0A6M3INW6"/>
<sequence>MIVYKIRPDGGNPCVEKDLGAIMEWLKESYPGGSFMLSVHEMTEQEYEDLPEYMGP</sequence>
<proteinExistence type="predicted"/>
<name>A0A6M3INW6_9ZZZZ</name>
<evidence type="ECO:0000313" key="1">
    <source>
        <dbReference type="EMBL" id="QJA58941.1"/>
    </source>
</evidence>
<dbReference type="EMBL" id="MT141347">
    <property type="protein sequence ID" value="QJA58941.1"/>
    <property type="molecule type" value="Genomic_DNA"/>
</dbReference>
<accession>A0A6M3INW6</accession>
<protein>
    <submittedName>
        <fullName evidence="1">Uncharacterized protein</fullName>
    </submittedName>
</protein>